<evidence type="ECO:0000313" key="3">
    <source>
        <dbReference type="EMBL" id="CAE7404922.1"/>
    </source>
</evidence>
<feature type="coiled-coil region" evidence="1">
    <location>
        <begin position="81"/>
        <end position="137"/>
    </location>
</feature>
<keyword evidence="1" id="KW-0175">Coiled coil</keyword>
<feature type="compositionally biased region" description="Polar residues" evidence="2">
    <location>
        <begin position="233"/>
        <end position="246"/>
    </location>
</feature>
<sequence length="431" mass="47896">MSKNKWQEWPRDKAWHTSRKASASSWSYWQGSHASAKPTHTKDKFPTYSQVDVASVACSREAREEDTSQVNIPEDDSIKALQKALNMCRRLDGKLRKLQESRVHKQQQWEEYERAMRQSFLQQKRAYKKDMEQIEKDVAATHAANVDAAEKVRLLATGSAPKPPTVEEELDASDRASWDALVAEMEEDSPGPSQDAFMAKALQTASAMAATSQAYLDQVQPRLATPKRAAPASYTSSTGPACTDPYMNSPSLSVRANLKDSELAARSSQSAQPSPMYMQGLACPLSLDCIAFWMLQCYMQGLACPAFSECQAWMVQTCILGLACPVCCPLRPLEGAVLSECWAWTVQLYLQGLACPWSLDCIAFWVLQCYMQGLACPKFCLLRPLGGIALSECQAWMVQTCILGLACPVYCPLRLLEGAVLSECWAWTVRL</sequence>
<evidence type="ECO:0000256" key="2">
    <source>
        <dbReference type="SAM" id="MobiDB-lite"/>
    </source>
</evidence>
<gene>
    <name evidence="3" type="ORF">SNAT2548_LOCUS22028</name>
</gene>
<evidence type="ECO:0000313" key="4">
    <source>
        <dbReference type="Proteomes" id="UP000604046"/>
    </source>
</evidence>
<feature type="region of interest" description="Disordered" evidence="2">
    <location>
        <begin position="226"/>
        <end position="246"/>
    </location>
</feature>
<keyword evidence="4" id="KW-1185">Reference proteome</keyword>
<dbReference type="EMBL" id="CAJNDS010002273">
    <property type="protein sequence ID" value="CAE7404922.1"/>
    <property type="molecule type" value="Genomic_DNA"/>
</dbReference>
<evidence type="ECO:0000256" key="1">
    <source>
        <dbReference type="SAM" id="Coils"/>
    </source>
</evidence>
<feature type="region of interest" description="Disordered" evidence="2">
    <location>
        <begin position="1"/>
        <end position="23"/>
    </location>
</feature>
<dbReference type="AlphaFoldDB" id="A0A812QV13"/>
<accession>A0A812QV13</accession>
<comment type="caution">
    <text evidence="3">The sequence shown here is derived from an EMBL/GenBank/DDBJ whole genome shotgun (WGS) entry which is preliminary data.</text>
</comment>
<reference evidence="3" key="1">
    <citation type="submission" date="2021-02" db="EMBL/GenBank/DDBJ databases">
        <authorList>
            <person name="Dougan E. K."/>
            <person name="Rhodes N."/>
            <person name="Thang M."/>
            <person name="Chan C."/>
        </authorList>
    </citation>
    <scope>NUCLEOTIDE SEQUENCE</scope>
</reference>
<dbReference type="Proteomes" id="UP000604046">
    <property type="component" value="Unassembled WGS sequence"/>
</dbReference>
<proteinExistence type="predicted"/>
<organism evidence="3 4">
    <name type="scientific">Symbiodinium natans</name>
    <dbReference type="NCBI Taxonomy" id="878477"/>
    <lineage>
        <taxon>Eukaryota</taxon>
        <taxon>Sar</taxon>
        <taxon>Alveolata</taxon>
        <taxon>Dinophyceae</taxon>
        <taxon>Suessiales</taxon>
        <taxon>Symbiodiniaceae</taxon>
        <taxon>Symbiodinium</taxon>
    </lineage>
</organism>
<feature type="compositionally biased region" description="Basic and acidic residues" evidence="2">
    <location>
        <begin position="1"/>
        <end position="15"/>
    </location>
</feature>
<name>A0A812QV13_9DINO</name>
<protein>
    <submittedName>
        <fullName evidence="3">Uncharacterized protein</fullName>
    </submittedName>
</protein>